<name>A0A4U6VBR1_SETVI</name>
<protein>
    <submittedName>
        <fullName evidence="1">Uncharacterized protein</fullName>
    </submittedName>
</protein>
<evidence type="ECO:0000313" key="2">
    <source>
        <dbReference type="Proteomes" id="UP000298652"/>
    </source>
</evidence>
<dbReference type="EMBL" id="CM016555">
    <property type="protein sequence ID" value="TKW21407.1"/>
    <property type="molecule type" value="Genomic_DNA"/>
</dbReference>
<gene>
    <name evidence="1" type="ORF">SEVIR_4G160600v2</name>
</gene>
<sequence length="165" mass="19436">MEAVACGDHHKLFNNVLIEGETYGFLGVRFAPTYVDPIRSIYRPCEEYVVVLLPDTVINTPQRPIWILECPRALREFEDVYRQPVDTLARKKLIIIHMNDPHLQYHIWEWSRAAFHFKTLAALHVKISRIFYTQISLAFLCKQIRTQRKQIRETARDLALAIMDK</sequence>
<dbReference type="Proteomes" id="UP000298652">
    <property type="component" value="Chromosome 4"/>
</dbReference>
<dbReference type="Gramene" id="TKW21407">
    <property type="protein sequence ID" value="TKW21407"/>
    <property type="gene ID" value="SEVIR_4G160600v2"/>
</dbReference>
<accession>A0A4U6VBR1</accession>
<organism evidence="1 2">
    <name type="scientific">Setaria viridis</name>
    <name type="common">Green bristlegrass</name>
    <name type="synonym">Setaria italica subsp. viridis</name>
    <dbReference type="NCBI Taxonomy" id="4556"/>
    <lineage>
        <taxon>Eukaryota</taxon>
        <taxon>Viridiplantae</taxon>
        <taxon>Streptophyta</taxon>
        <taxon>Embryophyta</taxon>
        <taxon>Tracheophyta</taxon>
        <taxon>Spermatophyta</taxon>
        <taxon>Magnoliopsida</taxon>
        <taxon>Liliopsida</taxon>
        <taxon>Poales</taxon>
        <taxon>Poaceae</taxon>
        <taxon>PACMAD clade</taxon>
        <taxon>Panicoideae</taxon>
        <taxon>Panicodae</taxon>
        <taxon>Paniceae</taxon>
        <taxon>Cenchrinae</taxon>
        <taxon>Setaria</taxon>
    </lineage>
</organism>
<reference evidence="1" key="1">
    <citation type="submission" date="2019-03" db="EMBL/GenBank/DDBJ databases">
        <title>WGS assembly of Setaria viridis.</title>
        <authorList>
            <person name="Huang P."/>
            <person name="Jenkins J."/>
            <person name="Grimwood J."/>
            <person name="Barry K."/>
            <person name="Healey A."/>
            <person name="Mamidi S."/>
            <person name="Sreedasyam A."/>
            <person name="Shu S."/>
            <person name="Feldman M."/>
            <person name="Wu J."/>
            <person name="Yu Y."/>
            <person name="Chen C."/>
            <person name="Johnson J."/>
            <person name="Rokhsar D."/>
            <person name="Baxter I."/>
            <person name="Schmutz J."/>
            <person name="Brutnell T."/>
            <person name="Kellogg E."/>
        </authorList>
    </citation>
    <scope>NUCLEOTIDE SEQUENCE [LARGE SCALE GENOMIC DNA]</scope>
</reference>
<dbReference type="AlphaFoldDB" id="A0A4U6VBR1"/>
<evidence type="ECO:0000313" key="1">
    <source>
        <dbReference type="EMBL" id="TKW21407.1"/>
    </source>
</evidence>
<keyword evidence="2" id="KW-1185">Reference proteome</keyword>
<proteinExistence type="predicted"/>